<evidence type="ECO:0000256" key="1">
    <source>
        <dbReference type="ARBA" id="ARBA00010537"/>
    </source>
</evidence>
<dbReference type="EMBL" id="JACQPB010000031">
    <property type="protein sequence ID" value="MBI4210341.1"/>
    <property type="molecule type" value="Genomic_DNA"/>
</dbReference>
<reference evidence="9" key="1">
    <citation type="submission" date="2020-07" db="EMBL/GenBank/DDBJ databases">
        <title>Huge and variable diversity of episymbiotic CPR bacteria and DPANN archaea in groundwater ecosystems.</title>
        <authorList>
            <person name="He C.Y."/>
            <person name="Keren R."/>
            <person name="Whittaker M."/>
            <person name="Farag I.F."/>
            <person name="Doudna J."/>
            <person name="Cate J.H.D."/>
            <person name="Banfield J.F."/>
        </authorList>
    </citation>
    <scope>NUCLEOTIDE SEQUENCE</scope>
    <source>
        <strain evidence="9">NC_groundwater_1296_Ag_S-0.2um_52_80</strain>
    </source>
</reference>
<accession>A0A8T3YNB0</accession>
<dbReference type="GO" id="GO:0015934">
    <property type="term" value="C:large ribosomal subunit"/>
    <property type="evidence" value="ECO:0007669"/>
    <property type="project" value="TreeGrafter"/>
</dbReference>
<comment type="caution">
    <text evidence="9">The sequence shown here is derived from an EMBL/GenBank/DDBJ whole genome shotgun (WGS) entry which is preliminary data.</text>
</comment>
<evidence type="ECO:0000256" key="6">
    <source>
        <dbReference type="SAM" id="MobiDB-lite"/>
    </source>
</evidence>
<protein>
    <recommendedName>
        <fullName evidence="4">Large ribosomal subunit protein uL11</fullName>
    </recommendedName>
</protein>
<dbReference type="GO" id="GO:0003735">
    <property type="term" value="F:structural constituent of ribosome"/>
    <property type="evidence" value="ECO:0007669"/>
    <property type="project" value="InterPro"/>
</dbReference>
<dbReference type="Gene3D" id="3.30.1550.10">
    <property type="entry name" value="Ribosomal protein L11/L12, N-terminal domain"/>
    <property type="match status" value="1"/>
</dbReference>
<comment type="similarity">
    <text evidence="1 4 5">Belongs to the universal ribosomal protein uL11 family.</text>
</comment>
<dbReference type="Pfam" id="PF03946">
    <property type="entry name" value="Ribosomal_L11_N"/>
    <property type="match status" value="1"/>
</dbReference>
<dbReference type="PANTHER" id="PTHR11661">
    <property type="entry name" value="60S RIBOSOMAL PROTEIN L12"/>
    <property type="match status" value="1"/>
</dbReference>
<evidence type="ECO:0000256" key="2">
    <source>
        <dbReference type="ARBA" id="ARBA00022980"/>
    </source>
</evidence>
<feature type="region of interest" description="Disordered" evidence="6">
    <location>
        <begin position="64"/>
        <end position="93"/>
    </location>
</feature>
<evidence type="ECO:0000256" key="3">
    <source>
        <dbReference type="ARBA" id="ARBA00023274"/>
    </source>
</evidence>
<dbReference type="GO" id="GO:0070180">
    <property type="term" value="F:large ribosomal subunit rRNA binding"/>
    <property type="evidence" value="ECO:0007669"/>
    <property type="project" value="UniProtKB-UniRule"/>
</dbReference>
<evidence type="ECO:0000259" key="8">
    <source>
        <dbReference type="Pfam" id="PF03946"/>
    </source>
</evidence>
<dbReference type="InterPro" id="IPR020784">
    <property type="entry name" value="Ribosomal_uL11_N"/>
</dbReference>
<feature type="domain" description="Large ribosomal subunit protein uL11 N-terminal" evidence="8">
    <location>
        <begin position="5"/>
        <end position="59"/>
    </location>
</feature>
<gene>
    <name evidence="4" type="primary">rpl11</name>
    <name evidence="9" type="ORF">HY544_02435</name>
</gene>
<dbReference type="HAMAP" id="MF_00736">
    <property type="entry name" value="Ribosomal_uL11"/>
    <property type="match status" value="1"/>
</dbReference>
<comment type="subunit">
    <text evidence="4">Part of the ribosomal stalk of the 50S ribosomal subunit. Interacts with L10 and the large rRNA to form the base of the stalk. L10 forms an elongated spine to which L12 dimers bind in a sequential fashion forming a multimeric L10(L12)X complex.</text>
</comment>
<dbReference type="SMART" id="SM00649">
    <property type="entry name" value="RL11"/>
    <property type="match status" value="1"/>
</dbReference>
<dbReference type="Pfam" id="PF00298">
    <property type="entry name" value="Ribosomal_L11"/>
    <property type="match status" value="1"/>
</dbReference>
<evidence type="ECO:0000256" key="4">
    <source>
        <dbReference type="HAMAP-Rule" id="MF_00736"/>
    </source>
</evidence>
<name>A0A8T3YNB0_9ARCH</name>
<dbReference type="Gene3D" id="1.10.10.250">
    <property type="entry name" value="Ribosomal protein L11, C-terminal domain"/>
    <property type="match status" value="1"/>
</dbReference>
<evidence type="ECO:0000256" key="5">
    <source>
        <dbReference type="RuleBase" id="RU003978"/>
    </source>
</evidence>
<sequence length="157" mass="16455">MAEITALIEGGKATAGAQLGTALGPLGVNIGKIVADINEKTKGYAGMKVPVTIEVDKQKNVTITVGSPPTSAMITKEMKGEKGGANQRTDTAGNLTMEQVKKLAEMKLDALASTSIYSAAREIVGTCNSMAVTVEGKRAKEMQKEIDEGKWDSILKA</sequence>
<organism evidence="9 10">
    <name type="scientific">Candidatus Iainarchaeum sp</name>
    <dbReference type="NCBI Taxonomy" id="3101447"/>
    <lineage>
        <taxon>Archaea</taxon>
        <taxon>Candidatus Iainarchaeota</taxon>
        <taxon>Candidatus Iainarchaeia</taxon>
        <taxon>Candidatus Iainarchaeales</taxon>
        <taxon>Candidatus Iainarchaeaceae</taxon>
        <taxon>Candidatus Iainarchaeum</taxon>
    </lineage>
</organism>
<comment type="function">
    <text evidence="4">Forms part of the ribosomal stalk which helps the ribosome interact with GTP-bound translation factors.</text>
</comment>
<dbReference type="InterPro" id="IPR036769">
    <property type="entry name" value="Ribosomal_uL11_C_sf"/>
</dbReference>
<keyword evidence="4" id="KW-0699">rRNA-binding</keyword>
<dbReference type="InterPro" id="IPR000911">
    <property type="entry name" value="Ribosomal_uL11"/>
</dbReference>
<keyword evidence="3 4" id="KW-0687">Ribonucleoprotein</keyword>
<evidence type="ECO:0000313" key="10">
    <source>
        <dbReference type="Proteomes" id="UP000732298"/>
    </source>
</evidence>
<feature type="domain" description="Large ribosomal subunit protein uL11 C-terminal" evidence="7">
    <location>
        <begin position="67"/>
        <end position="134"/>
    </location>
</feature>
<dbReference type="InterPro" id="IPR036796">
    <property type="entry name" value="Ribosomal_uL11_N_sf"/>
</dbReference>
<dbReference type="Proteomes" id="UP000732298">
    <property type="component" value="Unassembled WGS sequence"/>
</dbReference>
<evidence type="ECO:0000259" key="7">
    <source>
        <dbReference type="Pfam" id="PF00298"/>
    </source>
</evidence>
<evidence type="ECO:0000313" key="9">
    <source>
        <dbReference type="EMBL" id="MBI4210341.1"/>
    </source>
</evidence>
<keyword evidence="2 4" id="KW-0689">Ribosomal protein</keyword>
<feature type="compositionally biased region" description="Polar residues" evidence="6">
    <location>
        <begin position="64"/>
        <end position="73"/>
    </location>
</feature>
<dbReference type="InterPro" id="IPR020783">
    <property type="entry name" value="Ribosomal_uL11_C"/>
</dbReference>
<dbReference type="GO" id="GO:0006412">
    <property type="term" value="P:translation"/>
    <property type="evidence" value="ECO:0007669"/>
    <property type="project" value="UniProtKB-UniRule"/>
</dbReference>
<dbReference type="NCBIfam" id="NF002232">
    <property type="entry name" value="PRK01143.1"/>
    <property type="match status" value="1"/>
</dbReference>
<dbReference type="SUPFAM" id="SSF54747">
    <property type="entry name" value="Ribosomal L11/L12e N-terminal domain"/>
    <property type="match status" value="1"/>
</dbReference>
<proteinExistence type="inferred from homology"/>
<keyword evidence="4" id="KW-0694">RNA-binding</keyword>
<dbReference type="SUPFAM" id="SSF46906">
    <property type="entry name" value="Ribosomal protein L11, C-terminal domain"/>
    <property type="match status" value="1"/>
</dbReference>
<dbReference type="CDD" id="cd00349">
    <property type="entry name" value="Ribosomal_L11"/>
    <property type="match status" value="1"/>
</dbReference>
<dbReference type="AlphaFoldDB" id="A0A8T3YNB0"/>
<dbReference type="PANTHER" id="PTHR11661:SF1">
    <property type="entry name" value="LARGE RIBOSOMAL SUBUNIT PROTEIN UL11M"/>
    <property type="match status" value="1"/>
</dbReference>